<keyword evidence="1" id="KW-0472">Membrane</keyword>
<dbReference type="OrthoDB" id="272996at2"/>
<feature type="transmembrane region" description="Helical" evidence="1">
    <location>
        <begin position="51"/>
        <end position="74"/>
    </location>
</feature>
<evidence type="ECO:0000313" key="3">
    <source>
        <dbReference type="Proteomes" id="UP000198519"/>
    </source>
</evidence>
<proteinExistence type="predicted"/>
<dbReference type="Proteomes" id="UP000198519">
    <property type="component" value="Unassembled WGS sequence"/>
</dbReference>
<keyword evidence="1" id="KW-1133">Transmembrane helix</keyword>
<keyword evidence="1" id="KW-0812">Transmembrane</keyword>
<accession>A0A1I4T3K9</accession>
<feature type="transmembrane region" description="Helical" evidence="1">
    <location>
        <begin position="95"/>
        <end position="118"/>
    </location>
</feature>
<dbReference type="AlphaFoldDB" id="A0A1I4T3K9"/>
<organism evidence="2 3">
    <name type="scientific">Marinobacter zhejiangensis</name>
    <dbReference type="NCBI Taxonomy" id="488535"/>
    <lineage>
        <taxon>Bacteria</taxon>
        <taxon>Pseudomonadati</taxon>
        <taxon>Pseudomonadota</taxon>
        <taxon>Gammaproteobacteria</taxon>
        <taxon>Pseudomonadales</taxon>
        <taxon>Marinobacteraceae</taxon>
        <taxon>Marinobacter</taxon>
    </lineage>
</organism>
<protein>
    <recommendedName>
        <fullName evidence="4">LexA-binding, inner membrane-associated hydrolase</fullName>
    </recommendedName>
</protein>
<dbReference type="Pfam" id="PF13803">
    <property type="entry name" value="DUF4184"/>
    <property type="match status" value="1"/>
</dbReference>
<dbReference type="EMBL" id="FOUE01000006">
    <property type="protein sequence ID" value="SFM71259.1"/>
    <property type="molecule type" value="Genomic_DNA"/>
</dbReference>
<evidence type="ECO:0000313" key="2">
    <source>
        <dbReference type="EMBL" id="SFM71259.1"/>
    </source>
</evidence>
<dbReference type="RefSeq" id="WP_092026102.1">
    <property type="nucleotide sequence ID" value="NZ_FOUE01000006.1"/>
</dbReference>
<sequence>MPFTPFHLGPGAVVKAVLPKHFSLSAFALTQVFIDLESLYNLVYGKWPVHAFFHTYVGATLAAVLAMLVVRLLFSRLLQAWNSLHKRSEDSRLHLGNGISWLSALVGSLLGAYSHVFLDSIMHPDIRPLAPLNSANVLHHIISVPMLHLICLFSALVGFVWLLHLLFIGRYKA</sequence>
<reference evidence="3" key="1">
    <citation type="submission" date="2016-10" db="EMBL/GenBank/DDBJ databases">
        <authorList>
            <person name="Varghese N."/>
            <person name="Submissions S."/>
        </authorList>
    </citation>
    <scope>NUCLEOTIDE SEQUENCE [LARGE SCALE GENOMIC DNA]</scope>
    <source>
        <strain evidence="3">CGMCC 1.7061</strain>
    </source>
</reference>
<dbReference type="STRING" id="488535.SAMN04487963_3474"/>
<gene>
    <name evidence="2" type="ORF">SAMN04487963_3474</name>
</gene>
<feature type="transmembrane region" description="Helical" evidence="1">
    <location>
        <begin position="138"/>
        <end position="167"/>
    </location>
</feature>
<keyword evidence="3" id="KW-1185">Reference proteome</keyword>
<dbReference type="InterPro" id="IPR025238">
    <property type="entry name" value="DUF4184"/>
</dbReference>
<evidence type="ECO:0000256" key="1">
    <source>
        <dbReference type="SAM" id="Phobius"/>
    </source>
</evidence>
<name>A0A1I4T3K9_9GAMM</name>
<evidence type="ECO:0008006" key="4">
    <source>
        <dbReference type="Google" id="ProtNLM"/>
    </source>
</evidence>